<dbReference type="Pfam" id="PF00494">
    <property type="entry name" value="SQS_PSY"/>
    <property type="match status" value="1"/>
</dbReference>
<protein>
    <submittedName>
        <fullName evidence="6">Phytoene/squalene synthase family protein</fullName>
    </submittedName>
</protein>
<name>A0A328ACM6_9CAUL</name>
<dbReference type="InterPro" id="IPR019845">
    <property type="entry name" value="Squalene/phytoene_synthase_CS"/>
</dbReference>
<comment type="pathway">
    <text evidence="1">Carotenoid biosynthesis; phytoene biosynthesis.</text>
</comment>
<dbReference type="InterPro" id="IPR002060">
    <property type="entry name" value="Squ/phyt_synthse"/>
</dbReference>
<evidence type="ECO:0000256" key="2">
    <source>
        <dbReference type="ARBA" id="ARBA00006251"/>
    </source>
</evidence>
<comment type="caution">
    <text evidence="6">The sequence shown here is derived from an EMBL/GenBank/DDBJ whole genome shotgun (WGS) entry which is preliminary data.</text>
</comment>
<dbReference type="SFLD" id="SFLDG01018">
    <property type="entry name" value="Squalene/Phytoene_Synthase_Lik"/>
    <property type="match status" value="1"/>
</dbReference>
<organism evidence="6 7">
    <name type="scientific">Phenylobacterium deserti</name>
    <dbReference type="NCBI Taxonomy" id="1914756"/>
    <lineage>
        <taxon>Bacteria</taxon>
        <taxon>Pseudomonadati</taxon>
        <taxon>Pseudomonadota</taxon>
        <taxon>Alphaproteobacteria</taxon>
        <taxon>Caulobacterales</taxon>
        <taxon>Caulobacteraceae</taxon>
        <taxon>Phenylobacterium</taxon>
    </lineage>
</organism>
<dbReference type="SFLD" id="SFLDG01212">
    <property type="entry name" value="Phytoene_synthase_like"/>
    <property type="match status" value="1"/>
</dbReference>
<evidence type="ECO:0000256" key="5">
    <source>
        <dbReference type="ARBA" id="ARBA00053028"/>
    </source>
</evidence>
<reference evidence="7" key="1">
    <citation type="submission" date="2018-05" db="EMBL/GenBank/DDBJ databases">
        <authorList>
            <person name="Li X."/>
        </authorList>
    </citation>
    <scope>NUCLEOTIDE SEQUENCE [LARGE SCALE GENOMIC DNA]</scope>
    <source>
        <strain evidence="7">YIM 73061</strain>
    </source>
</reference>
<evidence type="ECO:0000256" key="4">
    <source>
        <dbReference type="ARBA" id="ARBA00022746"/>
    </source>
</evidence>
<dbReference type="GO" id="GO:0051996">
    <property type="term" value="F:squalene synthase [NAD(P)H] activity"/>
    <property type="evidence" value="ECO:0007669"/>
    <property type="project" value="InterPro"/>
</dbReference>
<dbReference type="OrthoDB" id="9807580at2"/>
<dbReference type="EMBL" id="QFYR01000002">
    <property type="protein sequence ID" value="RAK52502.1"/>
    <property type="molecule type" value="Genomic_DNA"/>
</dbReference>
<evidence type="ECO:0000313" key="6">
    <source>
        <dbReference type="EMBL" id="RAK52502.1"/>
    </source>
</evidence>
<dbReference type="PROSITE" id="PS01045">
    <property type="entry name" value="SQUALEN_PHYTOEN_SYN_2"/>
    <property type="match status" value="1"/>
</dbReference>
<dbReference type="CDD" id="cd00683">
    <property type="entry name" value="Trans_IPPS_HH"/>
    <property type="match status" value="1"/>
</dbReference>
<dbReference type="Proteomes" id="UP000249725">
    <property type="component" value="Unassembled WGS sequence"/>
</dbReference>
<keyword evidence="7" id="KW-1185">Reference proteome</keyword>
<comment type="similarity">
    <text evidence="2">Belongs to the phytoene/squalene synthase family.</text>
</comment>
<dbReference type="SFLD" id="SFLDS00005">
    <property type="entry name" value="Isoprenoid_Synthase_Type_I"/>
    <property type="match status" value="1"/>
</dbReference>
<proteinExistence type="inferred from homology"/>
<dbReference type="GO" id="GO:0004311">
    <property type="term" value="F:geranylgeranyl diphosphate synthase activity"/>
    <property type="evidence" value="ECO:0007669"/>
    <property type="project" value="InterPro"/>
</dbReference>
<comment type="cofactor">
    <cofactor evidence="5">
        <name>ATP</name>
        <dbReference type="ChEBI" id="CHEBI:30616"/>
    </cofactor>
</comment>
<gene>
    <name evidence="6" type="ORF">DJ018_09820</name>
</gene>
<evidence type="ECO:0000256" key="1">
    <source>
        <dbReference type="ARBA" id="ARBA00004684"/>
    </source>
</evidence>
<dbReference type="FunFam" id="1.10.600.10:FF:000020">
    <property type="entry name" value="Phytoene synthase"/>
    <property type="match status" value="1"/>
</dbReference>
<accession>A0A328ACM6</accession>
<dbReference type="InterPro" id="IPR044843">
    <property type="entry name" value="Trans_IPPS_bact-type"/>
</dbReference>
<evidence type="ECO:0000256" key="3">
    <source>
        <dbReference type="ARBA" id="ARBA00022679"/>
    </source>
</evidence>
<dbReference type="Gene3D" id="1.10.600.10">
    <property type="entry name" value="Farnesyl Diphosphate Synthase"/>
    <property type="match status" value="1"/>
</dbReference>
<keyword evidence="4" id="KW-0125">Carotenoid biosynthesis</keyword>
<dbReference type="GO" id="GO:0016117">
    <property type="term" value="P:carotenoid biosynthetic process"/>
    <property type="evidence" value="ECO:0007669"/>
    <property type="project" value="UniProtKB-KW"/>
</dbReference>
<dbReference type="InterPro" id="IPR008949">
    <property type="entry name" value="Isoprenoid_synthase_dom_sf"/>
</dbReference>
<dbReference type="InterPro" id="IPR033904">
    <property type="entry name" value="Trans_IPPS_HH"/>
</dbReference>
<dbReference type="SUPFAM" id="SSF48576">
    <property type="entry name" value="Terpenoid synthases"/>
    <property type="match status" value="1"/>
</dbReference>
<keyword evidence="3" id="KW-0808">Transferase</keyword>
<dbReference type="AlphaFoldDB" id="A0A328ACM6"/>
<evidence type="ECO:0000313" key="7">
    <source>
        <dbReference type="Proteomes" id="UP000249725"/>
    </source>
</evidence>
<dbReference type="PROSITE" id="PS01044">
    <property type="entry name" value="SQUALEN_PHYTOEN_SYN_1"/>
    <property type="match status" value="1"/>
</dbReference>
<sequence length="311" mass="34938">MDAVVAHSEASMTKGSTSFRLASRLFGRKLREDVWQFYAWCRHCDDEIDGQDHGGRSALMDDQTRRERLDHLRRTTRAAMAGEAVTDPAFVAFQRVALRHHMPEQWPLELLDGFAMDVDGRRYETTSETLEYCWGVAGVVGVMMAVIMGAKQDPEVLRRAQDLGLAFQLTNICRDVSEDAENGRIYLPAESLRAAGVPPNTAILLDPQLRANVFKVVESHLQLAEAYYRSSREGLRALPFRGALAVSAAREVYREIGRRILRRGPEALGARMSVPKAAMGWLVARGALVALWSRLERLWPAPPRPALWSRL</sequence>
<dbReference type="PANTHER" id="PTHR31480">
    <property type="entry name" value="BIFUNCTIONAL LYCOPENE CYCLASE/PHYTOENE SYNTHASE"/>
    <property type="match status" value="1"/>
</dbReference>